<evidence type="ECO:0000313" key="2">
    <source>
        <dbReference type="EMBL" id="CUN90333.1"/>
    </source>
</evidence>
<accession>A0A174AQ22</accession>
<name>A0A174AQ22_9FIRM</name>
<dbReference type="GO" id="GO:0003824">
    <property type="term" value="F:catalytic activity"/>
    <property type="evidence" value="ECO:0007669"/>
    <property type="project" value="InterPro"/>
</dbReference>
<evidence type="ECO:0000313" key="3">
    <source>
        <dbReference type="Proteomes" id="UP000095787"/>
    </source>
</evidence>
<feature type="domain" description="TIM-barrel" evidence="1">
    <location>
        <begin position="10"/>
        <end position="280"/>
    </location>
</feature>
<sequence>MAKKYSREQVKERIRLQLEQRRPIIISGAGTGISAKFAEKGGVDMIGIYNSGRFRMDGHNSGCGQMYFSSANEEILKLAKRIMPVIREVPVIAGIAGNDPSIDMETYFRVLKFYGFSAVMNFPTCGDFLGFLQTTMEEMDEYGIGYAQEVEALSLAKEMGLFTLGYAFTLHQAEQLGKAGIDILICHLGLTQGGVGGPTSGARSIELEKAAEEVNRFENAAKTYSPEILIMAHGGPISTPEDTEYIYSHTNSIGFLGASSIERIPIEEPILDVVRQFKNISMG</sequence>
<proteinExistence type="predicted"/>
<evidence type="ECO:0000259" key="1">
    <source>
        <dbReference type="Pfam" id="PF09370"/>
    </source>
</evidence>
<dbReference type="Pfam" id="PF09370">
    <property type="entry name" value="PEP_hydrolase"/>
    <property type="match status" value="1"/>
</dbReference>
<dbReference type="InterPro" id="IPR051353">
    <property type="entry name" value="Tobamovirus_resist_UPF0261"/>
</dbReference>
<dbReference type="PANTHER" id="PTHR31862:SF1">
    <property type="entry name" value="UPF0261 DOMAIN PROTEIN (AFU_ORTHOLOGUE AFUA_1G10120)"/>
    <property type="match status" value="1"/>
</dbReference>
<dbReference type="InterPro" id="IPR015813">
    <property type="entry name" value="Pyrv/PenolPyrv_kinase-like_dom"/>
</dbReference>
<dbReference type="SUPFAM" id="SSF51621">
    <property type="entry name" value="Phosphoenolpyruvate/pyruvate domain"/>
    <property type="match status" value="1"/>
</dbReference>
<protein>
    <submittedName>
        <fullName evidence="2">TIM-barrel signal transduction protein</fullName>
    </submittedName>
</protein>
<dbReference type="EMBL" id="CYZO01000011">
    <property type="protein sequence ID" value="CUN90333.1"/>
    <property type="molecule type" value="Genomic_DNA"/>
</dbReference>
<dbReference type="RefSeq" id="WP_055158787.1">
    <property type="nucleotide sequence ID" value="NZ_CYZO01000011.1"/>
</dbReference>
<dbReference type="AlphaFoldDB" id="A0A174AQ22"/>
<dbReference type="PANTHER" id="PTHR31862">
    <property type="entry name" value="UPF0261 DOMAIN PROTEIN (AFU_ORTHOLOGUE AFUA_1G10120)"/>
    <property type="match status" value="1"/>
</dbReference>
<organism evidence="2 3">
    <name type="scientific">[Ruminococcus] torques</name>
    <dbReference type="NCBI Taxonomy" id="33039"/>
    <lineage>
        <taxon>Bacteria</taxon>
        <taxon>Bacillati</taxon>
        <taxon>Bacillota</taxon>
        <taxon>Clostridia</taxon>
        <taxon>Lachnospirales</taxon>
        <taxon>Lachnospiraceae</taxon>
        <taxon>Mediterraneibacter</taxon>
    </lineage>
</organism>
<dbReference type="InterPro" id="IPR009215">
    <property type="entry name" value="TIM-br_IGPS-like"/>
</dbReference>
<dbReference type="InterPro" id="IPR013785">
    <property type="entry name" value="Aldolase_TIM"/>
</dbReference>
<gene>
    <name evidence="2" type="ORF">ERS852456_01108</name>
</gene>
<dbReference type="Proteomes" id="UP000095787">
    <property type="component" value="Unassembled WGS sequence"/>
</dbReference>
<dbReference type="PIRSF" id="PIRSF034452">
    <property type="entry name" value="TIM-br_sig_trnsd"/>
    <property type="match status" value="1"/>
</dbReference>
<dbReference type="Gene3D" id="3.20.20.70">
    <property type="entry name" value="Aldolase class I"/>
    <property type="match status" value="1"/>
</dbReference>
<reference evidence="2 3" key="1">
    <citation type="submission" date="2015-09" db="EMBL/GenBank/DDBJ databases">
        <authorList>
            <consortium name="Pathogen Informatics"/>
        </authorList>
    </citation>
    <scope>NUCLEOTIDE SEQUENCE [LARGE SCALE GENOMIC DNA]</scope>
    <source>
        <strain evidence="2 3">2789STDY5834841</strain>
    </source>
</reference>